<keyword evidence="1" id="KW-0812">Transmembrane</keyword>
<dbReference type="InterPro" id="IPR018674">
    <property type="entry name" value="DUF2142_membrane"/>
</dbReference>
<proteinExistence type="predicted"/>
<dbReference type="AlphaFoldDB" id="A0A1E5GX85"/>
<reference evidence="3" key="1">
    <citation type="submission" date="2016-09" db="EMBL/GenBank/DDBJ databases">
        <authorList>
            <person name="Gulvik C.A."/>
        </authorList>
    </citation>
    <scope>NUCLEOTIDE SEQUENCE [LARGE SCALE GENOMIC DNA]</scope>
    <source>
        <strain evidence="3">LMG 26306</strain>
    </source>
</reference>
<keyword evidence="3" id="KW-1185">Reference proteome</keyword>
<feature type="transmembrane region" description="Helical" evidence="1">
    <location>
        <begin position="349"/>
        <end position="370"/>
    </location>
</feature>
<feature type="transmembrane region" description="Helical" evidence="1">
    <location>
        <begin position="267"/>
        <end position="286"/>
    </location>
</feature>
<dbReference type="STRING" id="903983.BCR23_03965"/>
<feature type="transmembrane region" description="Helical" evidence="1">
    <location>
        <begin position="152"/>
        <end position="171"/>
    </location>
</feature>
<accession>A0A1E5GX85</accession>
<evidence type="ECO:0000313" key="3">
    <source>
        <dbReference type="Proteomes" id="UP000094764"/>
    </source>
</evidence>
<protein>
    <recommendedName>
        <fullName evidence="4">DUF2142 domain-containing protein</fullName>
    </recommendedName>
</protein>
<feature type="transmembrane region" description="Helical" evidence="1">
    <location>
        <begin position="382"/>
        <end position="403"/>
    </location>
</feature>
<name>A0A1E5GX85_9ENTE</name>
<comment type="caution">
    <text evidence="2">The sequence shown here is derived from an EMBL/GenBank/DDBJ whole genome shotgun (WGS) entry which is preliminary data.</text>
</comment>
<gene>
    <name evidence="2" type="ORF">BCR23_03965</name>
</gene>
<evidence type="ECO:0000313" key="2">
    <source>
        <dbReference type="EMBL" id="OEG17324.1"/>
    </source>
</evidence>
<feature type="transmembrane region" description="Helical" evidence="1">
    <location>
        <begin position="460"/>
        <end position="481"/>
    </location>
</feature>
<evidence type="ECO:0008006" key="4">
    <source>
        <dbReference type="Google" id="ProtNLM"/>
    </source>
</evidence>
<sequence>MGLAVLAFVMLLSFCRLSDKNKISRNAFILIAVMGILNAFIMPIRQNLDENTHYYHALEVADGKIRNQTNEKNFLMVSPDFLGVAKLPSKPEYKSLLNTNLYNQEFLQLEHIPSNYEKELLDVSGFNNPAYIPSALGIVAGRLISDKVAVSYYLGRIFNLLFYAFLVWAAVKTSRNYKLQIFVTAAIPYTLWISSGFTYDNLYYGLILLVLAQITNFLSGDKKVTFSNVVKYSFTCLGLVFCKAPTILLMLLPLFLQKNNYKSPREWLKAVCTIMSFLFLGFLWLVQNMLFKFFMPGSHSADQIIENTSSGGRLSYFINHPVYSVELILRGFSDVVVTIFESIQKPQPFFMQAGFLGFTNIIVFIVLFVLITLQVKFQVNKIFVRMLLAIFSIITLGIIYAITGDPRVFEVGDLHVSGVQGRYHFYMLGFVPLLLAPVIKKPHFAVNNLFSNFDENKTQLFVMKLVFIVTVLNSCVALYGYL</sequence>
<dbReference type="EMBL" id="MIKB01000012">
    <property type="protein sequence ID" value="OEG17324.1"/>
    <property type="molecule type" value="Genomic_DNA"/>
</dbReference>
<organism evidence="2 3">
    <name type="scientific">Enterococcus quebecensis</name>
    <dbReference type="NCBI Taxonomy" id="903983"/>
    <lineage>
        <taxon>Bacteria</taxon>
        <taxon>Bacillati</taxon>
        <taxon>Bacillota</taxon>
        <taxon>Bacilli</taxon>
        <taxon>Lactobacillales</taxon>
        <taxon>Enterococcaceae</taxon>
        <taxon>Enterococcus</taxon>
    </lineage>
</organism>
<dbReference type="Pfam" id="PF09913">
    <property type="entry name" value="DUF2142"/>
    <property type="match status" value="1"/>
</dbReference>
<feature type="transmembrane region" description="Helical" evidence="1">
    <location>
        <begin position="423"/>
        <end position="439"/>
    </location>
</feature>
<evidence type="ECO:0000256" key="1">
    <source>
        <dbReference type="SAM" id="Phobius"/>
    </source>
</evidence>
<keyword evidence="1" id="KW-1133">Transmembrane helix</keyword>
<feature type="transmembrane region" description="Helical" evidence="1">
    <location>
        <begin position="27"/>
        <end position="44"/>
    </location>
</feature>
<dbReference type="Proteomes" id="UP000094764">
    <property type="component" value="Unassembled WGS sequence"/>
</dbReference>
<feature type="transmembrane region" description="Helical" evidence="1">
    <location>
        <begin position="202"/>
        <end position="220"/>
    </location>
</feature>
<keyword evidence="1" id="KW-0472">Membrane</keyword>
<feature type="transmembrane region" description="Helical" evidence="1">
    <location>
        <begin position="232"/>
        <end position="255"/>
    </location>
</feature>